<dbReference type="RefSeq" id="WP_273600087.1">
    <property type="nucleotide sequence ID" value="NZ_JAQQXT010000005.1"/>
</dbReference>
<evidence type="ECO:0000313" key="1">
    <source>
        <dbReference type="EMBL" id="MDC8771792.1"/>
    </source>
</evidence>
<proteinExistence type="predicted"/>
<organism evidence="1 2">
    <name type="scientific">Roseateles albus</name>
    <dbReference type="NCBI Taxonomy" id="2987525"/>
    <lineage>
        <taxon>Bacteria</taxon>
        <taxon>Pseudomonadati</taxon>
        <taxon>Pseudomonadota</taxon>
        <taxon>Betaproteobacteria</taxon>
        <taxon>Burkholderiales</taxon>
        <taxon>Sphaerotilaceae</taxon>
        <taxon>Roseateles</taxon>
    </lineage>
</organism>
<dbReference type="SUPFAM" id="SSF51182">
    <property type="entry name" value="RmlC-like cupins"/>
    <property type="match status" value="1"/>
</dbReference>
<reference evidence="1 2" key="1">
    <citation type="submission" date="2022-10" db="EMBL/GenBank/DDBJ databases">
        <title>Paucibacter sp. hw1 Genome sequencing.</title>
        <authorList>
            <person name="Park S."/>
        </authorList>
    </citation>
    <scope>NUCLEOTIDE SEQUENCE [LARGE SCALE GENOMIC DNA]</scope>
    <source>
        <strain evidence="2">hw1</strain>
    </source>
</reference>
<keyword evidence="2" id="KW-1185">Reference proteome</keyword>
<dbReference type="InterPro" id="IPR011051">
    <property type="entry name" value="RmlC_Cupin_sf"/>
</dbReference>
<dbReference type="InterPro" id="IPR014710">
    <property type="entry name" value="RmlC-like_jellyroll"/>
</dbReference>
<accession>A0ABT5KCZ5</accession>
<dbReference type="EMBL" id="JAQQXT010000005">
    <property type="protein sequence ID" value="MDC8771792.1"/>
    <property type="molecule type" value="Genomic_DNA"/>
</dbReference>
<gene>
    <name evidence="1" type="ORF">PRZ03_09450</name>
</gene>
<sequence>MSNYRGGLVPKGFAANALAFNGRLLRIKAGDVICIPCGPEFLHHIINTSDAELKYLSISTQDRLEVCEYPDSGKIALFSKDPGFIQRRGNTLDYWDGER</sequence>
<comment type="caution">
    <text evidence="1">The sequence shown here is derived from an EMBL/GenBank/DDBJ whole genome shotgun (WGS) entry which is preliminary data.</text>
</comment>
<dbReference type="Gene3D" id="2.60.120.10">
    <property type="entry name" value="Jelly Rolls"/>
    <property type="match status" value="1"/>
</dbReference>
<protein>
    <submittedName>
        <fullName evidence="1">Uncharacterized protein</fullName>
    </submittedName>
</protein>
<name>A0ABT5KCZ5_9BURK</name>
<dbReference type="Proteomes" id="UP001221189">
    <property type="component" value="Unassembled WGS sequence"/>
</dbReference>
<evidence type="ECO:0000313" key="2">
    <source>
        <dbReference type="Proteomes" id="UP001221189"/>
    </source>
</evidence>